<evidence type="ECO:0000256" key="5">
    <source>
        <dbReference type="ARBA" id="ARBA00022963"/>
    </source>
</evidence>
<protein>
    <recommendedName>
        <fullName evidence="3">phospholipase D</fullName>
        <ecNumber evidence="3">3.1.4.4</ecNumber>
    </recommendedName>
</protein>
<sequence length="655" mass="74922">MEPVEQQVLNDNKEIYSKIQYELLRAQSEILVASAYFTDDHLFGILSDKLQQGVSIEIIIADNSDNERLDFSQLVAKGAAVYKIKGNGYGTMNQKFCVIDQKIALHGSYNWTINAKKNNHESIICTNHRETIDGLIENFNKTKPGTIAPIPKPAPSPQQQPITAGAEFEKVLDSMIAAEIGSFDRKLLREQGYLRCSANNGDHHVLYKAFDTLYSVFIHDIDVIDDKKKRLISKIEEYRQKKREALEKECELHVNFLEKESVITKNNLEIKAVKLSSETETIYKNIDDIRENKMPVKEKENEELKSEIKVVEQESVRPKFKWFEFIPLVILNTALLIYLFIFYSSAAYILLFSVSNTRQKLAQGLPMEPPQIFYPDAITDTVAETKTAVLFIFLFVFIPVSFGIIDLFVKAKWKTLASVLGFLFGIIVLDGAIAYKVAQAVHEMNILTGNIRGEWRMGMAFSDTNFYLVFVFGAFGLILFKVVFKKMMHTFEERSPDTIAQKNQLKIKHLREEMAGNADKLLQLKGSITNLEIEIIQLKVDIKHTDLELKELPVRLNQNLQKSRNQLIKDLENIDKIATIYTIHIQSDNLPISVDALKDRINVFLEGWNDFLHQEYAIAKATTKTAQAAEVAAEWQETKIFVHRIDHRVKIGHNV</sequence>
<keyword evidence="8" id="KW-0812">Transmembrane</keyword>
<dbReference type="OrthoDB" id="9762009at2"/>
<feature type="transmembrane region" description="Helical" evidence="8">
    <location>
        <begin position="325"/>
        <end position="351"/>
    </location>
</feature>
<dbReference type="GO" id="GO:0016042">
    <property type="term" value="P:lipid catabolic process"/>
    <property type="evidence" value="ECO:0007669"/>
    <property type="project" value="UniProtKB-KW"/>
</dbReference>
<accession>A0A1K1PL17</accession>
<dbReference type="PANTHER" id="PTHR43856">
    <property type="entry name" value="CARDIOLIPIN HYDROLASE"/>
    <property type="match status" value="1"/>
</dbReference>
<dbReference type="Gene3D" id="3.30.870.10">
    <property type="entry name" value="Endonuclease Chain A"/>
    <property type="match status" value="1"/>
</dbReference>
<proteinExistence type="inferred from homology"/>
<feature type="transmembrane region" description="Helical" evidence="8">
    <location>
        <begin position="388"/>
        <end position="409"/>
    </location>
</feature>
<dbReference type="Pfam" id="PF13091">
    <property type="entry name" value="PLDc_2"/>
    <property type="match status" value="1"/>
</dbReference>
<evidence type="ECO:0000259" key="9">
    <source>
        <dbReference type="Pfam" id="PF13091"/>
    </source>
</evidence>
<dbReference type="RefSeq" id="WP_072359591.1">
    <property type="nucleotide sequence ID" value="NZ_CP139972.1"/>
</dbReference>
<keyword evidence="4" id="KW-0378">Hydrolase</keyword>
<keyword evidence="6" id="KW-0443">Lipid metabolism</keyword>
<dbReference type="GO" id="GO:0016891">
    <property type="term" value="F:RNA endonuclease activity producing 5'-phosphomonoesters, hydrolytic mechanism"/>
    <property type="evidence" value="ECO:0007669"/>
    <property type="project" value="TreeGrafter"/>
</dbReference>
<dbReference type="SUPFAM" id="SSF56024">
    <property type="entry name" value="Phospholipase D/nuclease"/>
    <property type="match status" value="1"/>
</dbReference>
<dbReference type="AlphaFoldDB" id="A0A1K1PL17"/>
<evidence type="ECO:0000256" key="2">
    <source>
        <dbReference type="ARBA" id="ARBA00008664"/>
    </source>
</evidence>
<evidence type="ECO:0000313" key="13">
    <source>
        <dbReference type="Proteomes" id="UP001326715"/>
    </source>
</evidence>
<keyword evidence="8" id="KW-1133">Transmembrane helix</keyword>
<dbReference type="Proteomes" id="UP000183788">
    <property type="component" value="Unassembled WGS sequence"/>
</dbReference>
<reference evidence="11 13" key="2">
    <citation type="submission" date="2023-11" db="EMBL/GenBank/DDBJ databases">
        <title>MicrobeMod: A computational toolkit for identifying prokaryotic methylation and restriction-modification with nanopore sequencing.</title>
        <authorList>
            <person name="Crits-Christoph A."/>
            <person name="Kang S.C."/>
            <person name="Lee H."/>
            <person name="Ostrov N."/>
        </authorList>
    </citation>
    <scope>NUCLEOTIDE SEQUENCE [LARGE SCALE GENOMIC DNA]</scope>
    <source>
        <strain evidence="11 13">ATCC 23090</strain>
    </source>
</reference>
<evidence type="ECO:0000256" key="6">
    <source>
        <dbReference type="ARBA" id="ARBA00023098"/>
    </source>
</evidence>
<comment type="catalytic activity">
    <reaction evidence="1">
        <text>a 1,2-diacyl-sn-glycero-3-phosphocholine + H2O = a 1,2-diacyl-sn-glycero-3-phosphate + choline + H(+)</text>
        <dbReference type="Rhea" id="RHEA:14445"/>
        <dbReference type="ChEBI" id="CHEBI:15354"/>
        <dbReference type="ChEBI" id="CHEBI:15377"/>
        <dbReference type="ChEBI" id="CHEBI:15378"/>
        <dbReference type="ChEBI" id="CHEBI:57643"/>
        <dbReference type="ChEBI" id="CHEBI:58608"/>
        <dbReference type="EC" id="3.1.4.4"/>
    </reaction>
</comment>
<evidence type="ECO:0000256" key="7">
    <source>
        <dbReference type="SAM" id="Coils"/>
    </source>
</evidence>
<feature type="domain" description="Phospholipase D-like" evidence="9">
    <location>
        <begin position="23"/>
        <end position="141"/>
    </location>
</feature>
<keyword evidence="5" id="KW-0442">Lipid degradation</keyword>
<organism evidence="10 12">
    <name type="scientific">Chitinophaga sancti</name>
    <dbReference type="NCBI Taxonomy" id="1004"/>
    <lineage>
        <taxon>Bacteria</taxon>
        <taxon>Pseudomonadati</taxon>
        <taxon>Bacteroidota</taxon>
        <taxon>Chitinophagia</taxon>
        <taxon>Chitinophagales</taxon>
        <taxon>Chitinophagaceae</taxon>
        <taxon>Chitinophaga</taxon>
    </lineage>
</organism>
<dbReference type="InterPro" id="IPR051406">
    <property type="entry name" value="PLD_domain"/>
</dbReference>
<dbReference type="EMBL" id="FPIZ01000005">
    <property type="protein sequence ID" value="SFW48155.1"/>
    <property type="molecule type" value="Genomic_DNA"/>
</dbReference>
<evidence type="ECO:0000313" key="12">
    <source>
        <dbReference type="Proteomes" id="UP000183788"/>
    </source>
</evidence>
<dbReference type="Proteomes" id="UP001326715">
    <property type="component" value="Chromosome"/>
</dbReference>
<comment type="similarity">
    <text evidence="2">Belongs to the phospholipase D family.</text>
</comment>
<evidence type="ECO:0000256" key="1">
    <source>
        <dbReference type="ARBA" id="ARBA00000798"/>
    </source>
</evidence>
<evidence type="ECO:0000313" key="10">
    <source>
        <dbReference type="EMBL" id="SFW48155.1"/>
    </source>
</evidence>
<keyword evidence="8" id="KW-0472">Membrane</keyword>
<keyword evidence="13" id="KW-1185">Reference proteome</keyword>
<dbReference type="STRING" id="1004.SAMN05661012_02066"/>
<reference evidence="10 12" key="1">
    <citation type="submission" date="2016-11" db="EMBL/GenBank/DDBJ databases">
        <authorList>
            <person name="Jaros S."/>
            <person name="Januszkiewicz K."/>
            <person name="Wedrychowicz H."/>
        </authorList>
    </citation>
    <scope>NUCLEOTIDE SEQUENCE [LARGE SCALE GENOMIC DNA]</scope>
    <source>
        <strain evidence="10 12">DSM 784</strain>
    </source>
</reference>
<dbReference type="EMBL" id="CP140154">
    <property type="protein sequence ID" value="WQG88377.1"/>
    <property type="molecule type" value="Genomic_DNA"/>
</dbReference>
<feature type="transmembrane region" description="Helical" evidence="8">
    <location>
        <begin position="416"/>
        <end position="435"/>
    </location>
</feature>
<dbReference type="GO" id="GO:0004630">
    <property type="term" value="F:phospholipase D activity"/>
    <property type="evidence" value="ECO:0007669"/>
    <property type="project" value="UniProtKB-EC"/>
</dbReference>
<evidence type="ECO:0000256" key="8">
    <source>
        <dbReference type="SAM" id="Phobius"/>
    </source>
</evidence>
<dbReference type="EC" id="3.1.4.4" evidence="3"/>
<gene>
    <name evidence="10" type="ORF">SAMN05661012_02066</name>
    <name evidence="11" type="ORF">SR876_25995</name>
</gene>
<evidence type="ECO:0000256" key="4">
    <source>
        <dbReference type="ARBA" id="ARBA00022801"/>
    </source>
</evidence>
<evidence type="ECO:0000256" key="3">
    <source>
        <dbReference type="ARBA" id="ARBA00012027"/>
    </source>
</evidence>
<evidence type="ECO:0000313" key="11">
    <source>
        <dbReference type="EMBL" id="WQG88377.1"/>
    </source>
</evidence>
<dbReference type="InterPro" id="IPR025202">
    <property type="entry name" value="PLD-like_dom"/>
</dbReference>
<feature type="transmembrane region" description="Helical" evidence="8">
    <location>
        <begin position="466"/>
        <end position="484"/>
    </location>
</feature>
<keyword evidence="7" id="KW-0175">Coiled coil</keyword>
<dbReference type="PANTHER" id="PTHR43856:SF1">
    <property type="entry name" value="MITOCHONDRIAL CARDIOLIPIN HYDROLASE"/>
    <property type="match status" value="1"/>
</dbReference>
<name>A0A1K1PL17_9BACT</name>
<feature type="coiled-coil region" evidence="7">
    <location>
        <begin position="221"/>
        <end position="248"/>
    </location>
</feature>